<dbReference type="InterPro" id="IPR039323">
    <property type="entry name" value="ANKRD_45/46/60"/>
</dbReference>
<dbReference type="AlphaFoldDB" id="A0A0K8NWG1"/>
<proteinExistence type="predicted"/>
<dbReference type="PANTHER" id="PTHR22677">
    <property type="entry name" value="ANKYRIN REPEAT DOMAIN-CONTAINING PROTEIN 60"/>
    <property type="match status" value="1"/>
</dbReference>
<evidence type="ECO:0000313" key="4">
    <source>
        <dbReference type="Proteomes" id="UP000037660"/>
    </source>
</evidence>
<dbReference type="RefSeq" id="WP_054018826.1">
    <property type="nucleotide sequence ID" value="NZ_BBYR01000009.1"/>
</dbReference>
<keyword evidence="4" id="KW-1185">Reference proteome</keyword>
<dbReference type="EMBL" id="BBYR01000009">
    <property type="protein sequence ID" value="GAP34711.1"/>
    <property type="molecule type" value="Genomic_DNA"/>
</dbReference>
<sequence length="215" mass="23095">MKHVKFLLQLLVASLLLSLQPARADGVEDLLVAINRDDRGGVRRLLERGVDPNALDAKGRNGLSFALLNDSLAAAEVLLADPKVDVNRLNAAGESPLMIAALRGNLDWCKRLVARGAKVNHDGWSALHYAASGPNAAIVDWLIGLGANVEGRSPNGTTPLMMAARYGPEDAVDRLLAARAEIRATNEQDLNAVDFARLGGRESLMRRLARLLPAQ</sequence>
<feature type="chain" id="PRO_5005513443" evidence="2">
    <location>
        <begin position="25"/>
        <end position="215"/>
    </location>
</feature>
<dbReference type="PROSITE" id="PS50297">
    <property type="entry name" value="ANK_REP_REGION"/>
    <property type="match status" value="3"/>
</dbReference>
<dbReference type="Proteomes" id="UP000037660">
    <property type="component" value="Unassembled WGS sequence"/>
</dbReference>
<dbReference type="InterPro" id="IPR002110">
    <property type="entry name" value="Ankyrin_rpt"/>
</dbReference>
<feature type="repeat" description="ANK" evidence="1">
    <location>
        <begin position="155"/>
        <end position="187"/>
    </location>
</feature>
<dbReference type="SUPFAM" id="SSF48403">
    <property type="entry name" value="Ankyrin repeat"/>
    <property type="match status" value="1"/>
</dbReference>
<evidence type="ECO:0000256" key="2">
    <source>
        <dbReference type="SAM" id="SignalP"/>
    </source>
</evidence>
<dbReference type="PANTHER" id="PTHR22677:SF4">
    <property type="entry name" value="USHER SYNDROME TYPE-1G PROTEIN-LIKE PROTEIN"/>
    <property type="match status" value="1"/>
</dbReference>
<organism evidence="3 4">
    <name type="scientific">Piscinibacter sakaiensis</name>
    <name type="common">Ideonella sakaiensis</name>
    <dbReference type="NCBI Taxonomy" id="1547922"/>
    <lineage>
        <taxon>Bacteria</taxon>
        <taxon>Pseudomonadati</taxon>
        <taxon>Pseudomonadota</taxon>
        <taxon>Betaproteobacteria</taxon>
        <taxon>Burkholderiales</taxon>
        <taxon>Sphaerotilaceae</taxon>
        <taxon>Piscinibacter</taxon>
    </lineage>
</organism>
<name>A0A0K8NWG1_PISS1</name>
<comment type="caution">
    <text evidence="3">The sequence shown here is derived from an EMBL/GenBank/DDBJ whole genome shotgun (WGS) entry which is preliminary data.</text>
</comment>
<reference evidence="3 4" key="2">
    <citation type="journal article" date="2016" name="Science">
        <title>A bacterium that degrades and assimilates poly(ethylene terephthalate).</title>
        <authorList>
            <person name="Yoshida S."/>
            <person name="Hiraga K."/>
            <person name="Takehana T."/>
            <person name="Taniguchi I."/>
            <person name="Yamaji H."/>
            <person name="Maeda Y."/>
            <person name="Toyohara K."/>
            <person name="Miyamoto K."/>
            <person name="Kimura Y."/>
            <person name="Oda K."/>
        </authorList>
    </citation>
    <scope>NUCLEOTIDE SEQUENCE [LARGE SCALE GENOMIC DNA]</scope>
    <source>
        <strain evidence="4">NBRC 110686 / TISTR 2288 / 201-F6</strain>
    </source>
</reference>
<feature type="repeat" description="ANK" evidence="1">
    <location>
        <begin position="92"/>
        <end position="120"/>
    </location>
</feature>
<gene>
    <name evidence="3" type="ORF">ISF6_5419</name>
</gene>
<dbReference type="PROSITE" id="PS50088">
    <property type="entry name" value="ANK_REPEAT"/>
    <property type="match status" value="3"/>
</dbReference>
<dbReference type="Pfam" id="PF12796">
    <property type="entry name" value="Ank_2"/>
    <property type="match status" value="1"/>
</dbReference>
<dbReference type="InterPro" id="IPR036770">
    <property type="entry name" value="Ankyrin_rpt-contain_sf"/>
</dbReference>
<keyword evidence="1" id="KW-0040">ANK repeat</keyword>
<feature type="signal peptide" evidence="2">
    <location>
        <begin position="1"/>
        <end position="24"/>
    </location>
</feature>
<feature type="repeat" description="ANK" evidence="1">
    <location>
        <begin position="122"/>
        <end position="154"/>
    </location>
</feature>
<dbReference type="STRING" id="1547922.ISF6_5419"/>
<protein>
    <submittedName>
        <fullName evidence="3">Ankyrin repeat domain protein</fullName>
    </submittedName>
</protein>
<keyword evidence="2" id="KW-0732">Signal</keyword>
<dbReference type="SMART" id="SM00248">
    <property type="entry name" value="ANK"/>
    <property type="match status" value="5"/>
</dbReference>
<evidence type="ECO:0000313" key="3">
    <source>
        <dbReference type="EMBL" id="GAP34711.1"/>
    </source>
</evidence>
<dbReference type="Gene3D" id="1.25.40.20">
    <property type="entry name" value="Ankyrin repeat-containing domain"/>
    <property type="match status" value="1"/>
</dbReference>
<accession>A0A0K8NWG1</accession>
<evidence type="ECO:0000256" key="1">
    <source>
        <dbReference type="PROSITE-ProRule" id="PRU00023"/>
    </source>
</evidence>
<reference evidence="4" key="1">
    <citation type="submission" date="2015-07" db="EMBL/GenBank/DDBJ databases">
        <title>Discovery of a poly(ethylene terephthalate assimilation.</title>
        <authorList>
            <person name="Yoshida S."/>
            <person name="Hiraga K."/>
            <person name="Takehana T."/>
            <person name="Taniguchi I."/>
            <person name="Yamaji H."/>
            <person name="Maeda Y."/>
            <person name="Toyohara K."/>
            <person name="Miyamoto K."/>
            <person name="Kimura Y."/>
            <person name="Oda K."/>
        </authorList>
    </citation>
    <scope>NUCLEOTIDE SEQUENCE [LARGE SCALE GENOMIC DNA]</scope>
    <source>
        <strain evidence="4">NBRC 110686 / TISTR 2288 / 201-F6</strain>
    </source>
</reference>